<dbReference type="PANTHER" id="PTHR47944">
    <property type="entry name" value="CYTOCHROME P450 98A9"/>
    <property type="match status" value="1"/>
</dbReference>
<accession>A0A8T2BTB5</accession>
<gene>
    <name evidence="10" type="ORF">ISN44_As07g028340</name>
</gene>
<dbReference type="AlphaFoldDB" id="A0A8T2BTB5"/>
<dbReference type="GO" id="GO:0004497">
    <property type="term" value="F:monooxygenase activity"/>
    <property type="evidence" value="ECO:0007669"/>
    <property type="project" value="UniProtKB-KW"/>
</dbReference>
<dbReference type="OrthoDB" id="2789670at2759"/>
<dbReference type="Proteomes" id="UP000694251">
    <property type="component" value="Chromosome 7"/>
</dbReference>
<keyword evidence="9" id="KW-1133">Transmembrane helix</keyword>
<evidence type="ECO:0000256" key="4">
    <source>
        <dbReference type="ARBA" id="ARBA00022723"/>
    </source>
</evidence>
<dbReference type="GO" id="GO:0005506">
    <property type="term" value="F:iron ion binding"/>
    <property type="evidence" value="ECO:0007669"/>
    <property type="project" value="InterPro"/>
</dbReference>
<evidence type="ECO:0000313" key="10">
    <source>
        <dbReference type="EMBL" id="KAG7590707.1"/>
    </source>
</evidence>
<dbReference type="InterPro" id="IPR001128">
    <property type="entry name" value="Cyt_P450"/>
</dbReference>
<keyword evidence="5 8" id="KW-0560">Oxidoreductase</keyword>
<protein>
    <submittedName>
        <fullName evidence="10">Cytochrome P450 superfamily</fullName>
    </submittedName>
</protein>
<evidence type="ECO:0000256" key="7">
    <source>
        <dbReference type="ARBA" id="ARBA00023033"/>
    </source>
</evidence>
<feature type="transmembrane region" description="Helical" evidence="9">
    <location>
        <begin position="12"/>
        <end position="31"/>
    </location>
</feature>
<keyword evidence="6 8" id="KW-0408">Iron</keyword>
<dbReference type="GO" id="GO:0020037">
    <property type="term" value="F:heme binding"/>
    <property type="evidence" value="ECO:0007669"/>
    <property type="project" value="InterPro"/>
</dbReference>
<reference evidence="10 11" key="1">
    <citation type="submission" date="2020-12" db="EMBL/GenBank/DDBJ databases">
        <title>Concerted genomic and epigenomic changes stabilize Arabidopsis allopolyploids.</title>
        <authorList>
            <person name="Chen Z."/>
        </authorList>
    </citation>
    <scope>NUCLEOTIDE SEQUENCE [LARGE SCALE GENOMIC DNA]</scope>
    <source>
        <strain evidence="10">As9502</strain>
        <tissue evidence="10">Leaf</tissue>
    </source>
</reference>
<evidence type="ECO:0000256" key="5">
    <source>
        <dbReference type="ARBA" id="ARBA00023002"/>
    </source>
</evidence>
<proteinExistence type="inferred from homology"/>
<sequence length="547" mass="62401">MDYYLNNVIYSVVVTVSIILNIIVFLIKSVVDRFLGGRKQLPPGPRGFPIIGNLVGMLKNRPTSKWIVRVMSDMKTDIACFRFGRVHVIVTTSDVIAREVVREKDAVFADRPDSYSAEYISGGYNGVVFNEYGERQKKMKKVMSSELMSTKALNLLLKVRNLESDNLLAYVHNLYKKDESKTKNGVVVNVRDIVCTHTHNVKMRLLFGRRHFKETTMDGSLGLMEKEHFDAIFKALDCFFSFYVADYYPFLRGWNLQGEEVELREAVDVIARYNKMIIDEKIELWRGENKNCYRTEKKNDVSVIKDWLDILFTLKDENGKPLLTPQEITHLSVDLDVVGIDNAVNVIEWTLAEMLNQKELLEKAVEEIDMVVGKDRLVQESDVPNLNYVKACCRETLRLHPTNPFLVPHMARHDTTLAGYFIPKGSHILVSRPGVGRNPKTWDEPLIYRPERHITGNEVMLTEPDLRLVSFGTGRRGCVGAKLGTSMIVTLLGRLLQGFDWTLPPGTTDKVELVESKENLFMANPLMACVKPRLDPNIYPKLWIGPA</sequence>
<dbReference type="PANTHER" id="PTHR47944:SF4">
    <property type="entry name" value="OS09G0441700 PROTEIN"/>
    <property type="match status" value="1"/>
</dbReference>
<evidence type="ECO:0000256" key="1">
    <source>
        <dbReference type="ARBA" id="ARBA00001971"/>
    </source>
</evidence>
<comment type="cofactor">
    <cofactor evidence="1">
        <name>heme</name>
        <dbReference type="ChEBI" id="CHEBI:30413"/>
    </cofactor>
</comment>
<keyword evidence="4 8" id="KW-0479">Metal-binding</keyword>
<evidence type="ECO:0000256" key="3">
    <source>
        <dbReference type="ARBA" id="ARBA00022617"/>
    </source>
</evidence>
<keyword evidence="9" id="KW-0472">Membrane</keyword>
<comment type="caution">
    <text evidence="10">The sequence shown here is derived from an EMBL/GenBank/DDBJ whole genome shotgun (WGS) entry which is preliminary data.</text>
</comment>
<dbReference type="EMBL" id="JAEFBJ010000007">
    <property type="protein sequence ID" value="KAG7590707.1"/>
    <property type="molecule type" value="Genomic_DNA"/>
</dbReference>
<dbReference type="GO" id="GO:0016705">
    <property type="term" value="F:oxidoreductase activity, acting on paired donors, with incorporation or reduction of molecular oxygen"/>
    <property type="evidence" value="ECO:0007669"/>
    <property type="project" value="InterPro"/>
</dbReference>
<evidence type="ECO:0000256" key="2">
    <source>
        <dbReference type="ARBA" id="ARBA00010617"/>
    </source>
</evidence>
<evidence type="ECO:0000256" key="6">
    <source>
        <dbReference type="ARBA" id="ARBA00023004"/>
    </source>
</evidence>
<keyword evidence="3 8" id="KW-0349">Heme</keyword>
<keyword evidence="11" id="KW-1185">Reference proteome</keyword>
<evidence type="ECO:0000313" key="11">
    <source>
        <dbReference type="Proteomes" id="UP000694251"/>
    </source>
</evidence>
<dbReference type="Pfam" id="PF00067">
    <property type="entry name" value="p450"/>
    <property type="match status" value="1"/>
</dbReference>
<keyword evidence="9" id="KW-0812">Transmembrane</keyword>
<dbReference type="PROSITE" id="PS00086">
    <property type="entry name" value="CYTOCHROME_P450"/>
    <property type="match status" value="1"/>
</dbReference>
<keyword evidence="7 8" id="KW-0503">Monooxygenase</keyword>
<name>A0A8T2BTB5_ARASU</name>
<dbReference type="InterPro" id="IPR017972">
    <property type="entry name" value="Cyt_P450_CS"/>
</dbReference>
<evidence type="ECO:0000256" key="9">
    <source>
        <dbReference type="SAM" id="Phobius"/>
    </source>
</evidence>
<organism evidence="10 11">
    <name type="scientific">Arabidopsis suecica</name>
    <name type="common">Swedish thale-cress</name>
    <name type="synonym">Cardaminopsis suecica</name>
    <dbReference type="NCBI Taxonomy" id="45249"/>
    <lineage>
        <taxon>Eukaryota</taxon>
        <taxon>Viridiplantae</taxon>
        <taxon>Streptophyta</taxon>
        <taxon>Embryophyta</taxon>
        <taxon>Tracheophyta</taxon>
        <taxon>Spermatophyta</taxon>
        <taxon>Magnoliopsida</taxon>
        <taxon>eudicotyledons</taxon>
        <taxon>Gunneridae</taxon>
        <taxon>Pentapetalae</taxon>
        <taxon>rosids</taxon>
        <taxon>malvids</taxon>
        <taxon>Brassicales</taxon>
        <taxon>Brassicaceae</taxon>
        <taxon>Camelineae</taxon>
        <taxon>Arabidopsis</taxon>
    </lineage>
</organism>
<comment type="similarity">
    <text evidence="2 8">Belongs to the cytochrome P450 family.</text>
</comment>
<evidence type="ECO:0000256" key="8">
    <source>
        <dbReference type="RuleBase" id="RU000461"/>
    </source>
</evidence>